<evidence type="ECO:0000313" key="1">
    <source>
        <dbReference type="EMBL" id="ELP34482.1"/>
    </source>
</evidence>
<accession>L7CLL3</accession>
<proteinExistence type="predicted"/>
<dbReference type="Proteomes" id="UP000010959">
    <property type="component" value="Unassembled WGS sequence"/>
</dbReference>
<protein>
    <submittedName>
        <fullName evidence="1">Uncharacterized protein</fullName>
    </submittedName>
</protein>
<gene>
    <name evidence="1" type="ORF">RBSWK_01568</name>
</gene>
<name>L7CLL3_RHOBT</name>
<dbReference type="AlphaFoldDB" id="L7CLL3"/>
<evidence type="ECO:0000313" key="2">
    <source>
        <dbReference type="Proteomes" id="UP000010959"/>
    </source>
</evidence>
<reference evidence="1 2" key="1">
    <citation type="journal article" date="2013" name="Mar. Genomics">
        <title>Expression of sulfatases in Rhodopirellula baltica and the diversity of sulfatases in the genus Rhodopirellula.</title>
        <authorList>
            <person name="Wegner C.E."/>
            <person name="Richter-Heitmann T."/>
            <person name="Klindworth A."/>
            <person name="Klockow C."/>
            <person name="Richter M."/>
            <person name="Achstetter T."/>
            <person name="Glockner F.O."/>
            <person name="Harder J."/>
        </authorList>
    </citation>
    <scope>NUCLEOTIDE SEQUENCE [LARGE SCALE GENOMIC DNA]</scope>
    <source>
        <strain evidence="1 2">SWK14</strain>
    </source>
</reference>
<organism evidence="1 2">
    <name type="scientific">Rhodopirellula baltica SWK14</name>
    <dbReference type="NCBI Taxonomy" id="993516"/>
    <lineage>
        <taxon>Bacteria</taxon>
        <taxon>Pseudomonadati</taxon>
        <taxon>Planctomycetota</taxon>
        <taxon>Planctomycetia</taxon>
        <taxon>Pirellulales</taxon>
        <taxon>Pirellulaceae</taxon>
        <taxon>Rhodopirellula</taxon>
    </lineage>
</organism>
<dbReference type="EMBL" id="AMWG01000031">
    <property type="protein sequence ID" value="ELP34482.1"/>
    <property type="molecule type" value="Genomic_DNA"/>
</dbReference>
<comment type="caution">
    <text evidence="1">The sequence shown here is derived from an EMBL/GenBank/DDBJ whole genome shotgun (WGS) entry which is preliminary data.</text>
</comment>
<sequence>MRNSSERGAQQSILLSLRQLSIPKRMSGGTVAVTGRRRKINHIENARLRRSGSRLGYPPV</sequence>
<dbReference type="PATRIC" id="fig|993516.3.peg.1668"/>